<accession>A0A840C5C2</accession>
<dbReference type="Proteomes" id="UP000585681">
    <property type="component" value="Unassembled WGS sequence"/>
</dbReference>
<keyword evidence="1" id="KW-0732">Signal</keyword>
<organism evidence="3 4">
    <name type="scientific">Actibacterium naphthalenivorans</name>
    <dbReference type="NCBI Taxonomy" id="1614693"/>
    <lineage>
        <taxon>Bacteria</taxon>
        <taxon>Pseudomonadati</taxon>
        <taxon>Pseudomonadota</taxon>
        <taxon>Alphaproteobacteria</taxon>
        <taxon>Rhodobacterales</taxon>
        <taxon>Roseobacteraceae</taxon>
        <taxon>Actibacterium</taxon>
    </lineage>
</organism>
<keyword evidence="4" id="KW-1185">Reference proteome</keyword>
<evidence type="ECO:0000313" key="4">
    <source>
        <dbReference type="Proteomes" id="UP000585681"/>
    </source>
</evidence>
<reference evidence="3" key="1">
    <citation type="submission" date="2020-08" db="EMBL/GenBank/DDBJ databases">
        <title>Genomic Encyclopedia of Type Strains, Phase IV (KMG-IV): sequencing the most valuable type-strain genomes for metagenomic binning, comparative biology and taxonomic classification.</title>
        <authorList>
            <person name="Goeker M."/>
        </authorList>
    </citation>
    <scope>NUCLEOTIDE SEQUENCE [LARGE SCALE GENOMIC DNA]</scope>
    <source>
        <strain evidence="3">DSM 105040</strain>
    </source>
</reference>
<comment type="caution">
    <text evidence="3">The sequence shown here is derived from an EMBL/GenBank/DDBJ whole genome shotgun (WGS) entry which is preliminary data.</text>
</comment>
<feature type="signal peptide" evidence="1">
    <location>
        <begin position="1"/>
        <end position="22"/>
    </location>
</feature>
<sequence>MTQVNFIFAGLAAAMLASGAQAAEIGAEALASLPPVDVVVLGEVHDNPVHHANQARAVSALTPRALVFEMLTPAQAARATPAARGDAAALEAALGWADSGWPDFALYYPIFAAAPEAAVYGGGLPRGDVRRAIAEGAVAVFGDDAAAFGLAAPLPEDEQALRDEGQQAAHCNALPAEMLPGMVEAQRLRDAALARAVVRALAGNGGPVAVITGNGHARKDWGLPAALAVAAPDVTLLSIGQFEEAPEDDPPFDRWLITAPAERDDPCAGFSVQ</sequence>
<gene>
    <name evidence="3" type="ORF">GGR17_000922</name>
</gene>
<evidence type="ECO:0000313" key="3">
    <source>
        <dbReference type="EMBL" id="MBB4021131.1"/>
    </source>
</evidence>
<dbReference type="AlphaFoldDB" id="A0A840C5C2"/>
<name>A0A840C5C2_9RHOB</name>
<dbReference type="CDD" id="cd14727">
    <property type="entry name" value="ChanN-like"/>
    <property type="match status" value="1"/>
</dbReference>
<dbReference type="EMBL" id="JACIEQ010000001">
    <property type="protein sequence ID" value="MBB4021131.1"/>
    <property type="molecule type" value="Genomic_DNA"/>
</dbReference>
<feature type="domain" description="Haem-binding uptake Tiki superfamily ChaN" evidence="2">
    <location>
        <begin position="31"/>
        <end position="227"/>
    </location>
</feature>
<dbReference type="Gene3D" id="3.40.50.11550">
    <property type="match status" value="2"/>
</dbReference>
<proteinExistence type="predicted"/>
<evidence type="ECO:0000256" key="1">
    <source>
        <dbReference type="SAM" id="SignalP"/>
    </source>
</evidence>
<evidence type="ECO:0000259" key="2">
    <source>
        <dbReference type="Pfam" id="PF04187"/>
    </source>
</evidence>
<protein>
    <submittedName>
        <fullName evidence="3">Putative iron-regulated protein</fullName>
    </submittedName>
</protein>
<dbReference type="Pfam" id="PF04187">
    <property type="entry name" value="Cofac_haem_bdg"/>
    <property type="match status" value="1"/>
</dbReference>
<dbReference type="InterPro" id="IPR007314">
    <property type="entry name" value="Cofac_haem-bd_dom"/>
</dbReference>
<feature type="chain" id="PRO_5032961673" evidence="1">
    <location>
        <begin position="23"/>
        <end position="273"/>
    </location>
</feature>
<dbReference type="SUPFAM" id="SSF159501">
    <property type="entry name" value="EreA/ChaN-like"/>
    <property type="match status" value="1"/>
</dbReference>